<dbReference type="Pfam" id="PF00732">
    <property type="entry name" value="GMC_oxred_N"/>
    <property type="match status" value="1"/>
</dbReference>
<dbReference type="OrthoDB" id="9785276at2"/>
<dbReference type="GO" id="GO:0050660">
    <property type="term" value="F:flavin adenine dinucleotide binding"/>
    <property type="evidence" value="ECO:0007669"/>
    <property type="project" value="InterPro"/>
</dbReference>
<dbReference type="PIRSF" id="PIRSF000137">
    <property type="entry name" value="Alcohol_oxidase"/>
    <property type="match status" value="1"/>
</dbReference>
<accession>A0A0K1QW86</accession>
<dbReference type="InterPro" id="IPR036188">
    <property type="entry name" value="FAD/NAD-bd_sf"/>
</dbReference>
<dbReference type="Gene3D" id="3.30.560.10">
    <property type="entry name" value="Glucose Oxidase, domain 3"/>
    <property type="match status" value="1"/>
</dbReference>
<evidence type="ECO:0000256" key="5">
    <source>
        <dbReference type="ARBA" id="ARBA00023002"/>
    </source>
</evidence>
<dbReference type="AlphaFoldDB" id="A0A0K1QW86"/>
<feature type="domain" description="Glucose-methanol-choline oxidoreductase N-terminal" evidence="8">
    <location>
        <begin position="81"/>
        <end position="104"/>
    </location>
</feature>
<keyword evidence="5" id="KW-0560">Oxidoreductase</keyword>
<dbReference type="SUPFAM" id="SSF51905">
    <property type="entry name" value="FAD/NAD(P)-binding domain"/>
    <property type="match status" value="1"/>
</dbReference>
<dbReference type="InterPro" id="IPR012132">
    <property type="entry name" value="GMC_OxRdtase"/>
</dbReference>
<feature type="domain" description="Glucose-methanol-choline oxidoreductase N-terminal" evidence="9">
    <location>
        <begin position="252"/>
        <end position="266"/>
    </location>
</feature>
<dbReference type="PROSITE" id="PS00624">
    <property type="entry name" value="GMC_OXRED_2"/>
    <property type="match status" value="1"/>
</dbReference>
<dbReference type="PANTHER" id="PTHR11552">
    <property type="entry name" value="GLUCOSE-METHANOL-CHOLINE GMC OXIDOREDUCTASE"/>
    <property type="match status" value="1"/>
</dbReference>
<dbReference type="eggNOG" id="COG2303">
    <property type="taxonomic scope" value="Bacteria"/>
</dbReference>
<sequence length="533" mass="58650">MSTFDYVIVGGGTAGCILANRLTASGKYKVLVLEAGGEPNGFWIPIPAGFTKLLVDKRYNWRFKTQAEANTRGREISVPRGKGLGGSTLINGMIYVRGQPGDYDAWESTGAKQWNFATLKPYFKKFESYAQGDDSRGHEGPMHIQQVTERYPVSDAFLEASIQDGHRHNKDYNGDDQTGFGYYQVAQHKGRRWSVVDGYLKPARARANLHIETNAHVLRLELEGSRCTGITYRQGGREVTVSARQDVILCAGAIQSPQILELSGIGRPDVLDKAGIPTKHRLDGVGENYIDHFATRMNWRLKNTVTLNELARGWRLGLAVAEYFTKRTGILTLGTGLVHGFLKTKPEMPTPDVQYFVVHASYANAAERILDKHPGFTIGVSQLRPKSQGSIHIQSKDPDVMPAIRPNFLTEDEDCTSLIEGMKIARRIMEQPAMSAFVDAETSPGSQTKSDEDWLEFARDNGQTIYHPIGTCRMGEDEGAVVDSQLRVHGLSGLRVVDASVIPSMISGNIQGAVMAVAERGADLILGSAPVHY</sequence>
<reference evidence="10 11" key="1">
    <citation type="journal article" date="2012" name="J. Bacteriol.">
        <title>Draft genome sequence of the cyanide-utilizing bacterium Pseudomonas fluorescens strain NCIMB 11764.</title>
        <authorList>
            <person name="Vilo C.A."/>
            <person name="Benedik M.J."/>
            <person name="Kunz D.A."/>
            <person name="Dong Q."/>
        </authorList>
    </citation>
    <scope>NUCLEOTIDE SEQUENCE [LARGE SCALE GENOMIC DNA]</scope>
    <source>
        <strain evidence="10 11">NCIMB 11764</strain>
    </source>
</reference>
<name>A0A0K1QW86_PSEFL</name>
<dbReference type="InterPro" id="IPR007867">
    <property type="entry name" value="GMC_OxRtase_C"/>
</dbReference>
<dbReference type="GO" id="GO:0016614">
    <property type="term" value="F:oxidoreductase activity, acting on CH-OH group of donors"/>
    <property type="evidence" value="ECO:0007669"/>
    <property type="project" value="InterPro"/>
</dbReference>
<comment type="cofactor">
    <cofactor evidence="1 6">
        <name>FAD</name>
        <dbReference type="ChEBI" id="CHEBI:57692"/>
    </cofactor>
</comment>
<protein>
    <submittedName>
        <fullName evidence="10">Choline dehydrogenase</fullName>
    </submittedName>
</protein>
<dbReference type="PANTHER" id="PTHR11552:SF147">
    <property type="entry name" value="CHOLINE DEHYDROGENASE, MITOCHONDRIAL"/>
    <property type="match status" value="1"/>
</dbReference>
<evidence type="ECO:0000256" key="4">
    <source>
        <dbReference type="ARBA" id="ARBA00022827"/>
    </source>
</evidence>
<dbReference type="Pfam" id="PF05199">
    <property type="entry name" value="GMC_oxred_C"/>
    <property type="match status" value="1"/>
</dbReference>
<organism evidence="10 11">
    <name type="scientific">Pseudomonas fluorescens NCIMB 11764</name>
    <dbReference type="NCBI Taxonomy" id="1221522"/>
    <lineage>
        <taxon>Bacteria</taxon>
        <taxon>Pseudomonadati</taxon>
        <taxon>Pseudomonadota</taxon>
        <taxon>Gammaproteobacteria</taxon>
        <taxon>Pseudomonadales</taxon>
        <taxon>Pseudomonadaceae</taxon>
        <taxon>Pseudomonas</taxon>
    </lineage>
</organism>
<evidence type="ECO:0000256" key="2">
    <source>
        <dbReference type="ARBA" id="ARBA00010790"/>
    </source>
</evidence>
<comment type="similarity">
    <text evidence="2 7">Belongs to the GMC oxidoreductase family.</text>
</comment>
<evidence type="ECO:0000256" key="1">
    <source>
        <dbReference type="ARBA" id="ARBA00001974"/>
    </source>
</evidence>
<proteinExistence type="inferred from homology"/>
<evidence type="ECO:0000256" key="7">
    <source>
        <dbReference type="RuleBase" id="RU003968"/>
    </source>
</evidence>
<feature type="binding site" evidence="6">
    <location>
        <position position="217"/>
    </location>
    <ligand>
        <name>FAD</name>
        <dbReference type="ChEBI" id="CHEBI:57692"/>
    </ligand>
</feature>
<dbReference type="Gene3D" id="3.50.50.60">
    <property type="entry name" value="FAD/NAD(P)-binding domain"/>
    <property type="match status" value="1"/>
</dbReference>
<dbReference type="EMBL" id="CP010945">
    <property type="protein sequence ID" value="AKV10026.1"/>
    <property type="molecule type" value="Genomic_DNA"/>
</dbReference>
<keyword evidence="3 7" id="KW-0285">Flavoprotein</keyword>
<gene>
    <name evidence="10" type="ORF">B723_27930</name>
</gene>
<evidence type="ECO:0000313" key="10">
    <source>
        <dbReference type="EMBL" id="AKV10026.1"/>
    </source>
</evidence>
<evidence type="ECO:0000256" key="6">
    <source>
        <dbReference type="PIRSR" id="PIRSR000137-2"/>
    </source>
</evidence>
<dbReference type="PROSITE" id="PS00623">
    <property type="entry name" value="GMC_OXRED_1"/>
    <property type="match status" value="1"/>
</dbReference>
<dbReference type="Proteomes" id="UP000017175">
    <property type="component" value="Chromosome"/>
</dbReference>
<evidence type="ECO:0000313" key="11">
    <source>
        <dbReference type="Proteomes" id="UP000017175"/>
    </source>
</evidence>
<dbReference type="InterPro" id="IPR000172">
    <property type="entry name" value="GMC_OxRdtase_N"/>
</dbReference>
<keyword evidence="4 6" id="KW-0274">FAD</keyword>
<evidence type="ECO:0000259" key="9">
    <source>
        <dbReference type="PROSITE" id="PS00624"/>
    </source>
</evidence>
<evidence type="ECO:0000256" key="3">
    <source>
        <dbReference type="ARBA" id="ARBA00022630"/>
    </source>
</evidence>
<dbReference type="SUPFAM" id="SSF54373">
    <property type="entry name" value="FAD-linked reductases, C-terminal domain"/>
    <property type="match status" value="1"/>
</dbReference>
<evidence type="ECO:0000259" key="8">
    <source>
        <dbReference type="PROSITE" id="PS00623"/>
    </source>
</evidence>
<dbReference type="RefSeq" id="WP_017340013.1">
    <property type="nucleotide sequence ID" value="NZ_CP010945.1"/>
</dbReference>